<keyword evidence="8" id="KW-1185">Reference proteome</keyword>
<feature type="domain" description="Methyl-accepting transducer" evidence="5">
    <location>
        <begin position="546"/>
        <end position="775"/>
    </location>
</feature>
<dbReference type="PROSITE" id="PS50111">
    <property type="entry name" value="CHEMOTAXIS_TRANSDUC_2"/>
    <property type="match status" value="1"/>
</dbReference>
<dbReference type="STRING" id="720554.Clocl_3398"/>
<dbReference type="SUPFAM" id="SSF158472">
    <property type="entry name" value="HAMP domain-like"/>
    <property type="match status" value="1"/>
</dbReference>
<keyword evidence="4" id="KW-0812">Transmembrane</keyword>
<gene>
    <name evidence="7" type="ordered locus">Clocl_3398</name>
</gene>
<dbReference type="Gene3D" id="1.10.287.950">
    <property type="entry name" value="Methyl-accepting chemotaxis protein"/>
    <property type="match status" value="1"/>
</dbReference>
<dbReference type="SMART" id="SM00304">
    <property type="entry name" value="HAMP"/>
    <property type="match status" value="2"/>
</dbReference>
<dbReference type="InterPro" id="IPR003660">
    <property type="entry name" value="HAMP_dom"/>
</dbReference>
<evidence type="ECO:0000256" key="4">
    <source>
        <dbReference type="SAM" id="Phobius"/>
    </source>
</evidence>
<evidence type="ECO:0000259" key="6">
    <source>
        <dbReference type="PROSITE" id="PS50885"/>
    </source>
</evidence>
<evidence type="ECO:0000256" key="2">
    <source>
        <dbReference type="ARBA" id="ARBA00029447"/>
    </source>
</evidence>
<dbReference type="InterPro" id="IPR004090">
    <property type="entry name" value="Chemotax_Me-accpt_rcpt"/>
</dbReference>
<keyword evidence="4" id="KW-0472">Membrane</keyword>
<reference evidence="8" key="1">
    <citation type="submission" date="2011-12" db="EMBL/GenBank/DDBJ databases">
        <title>Complete sequence of Clostridium clariflavum DSM 19732.</title>
        <authorList>
            <consortium name="US DOE Joint Genome Institute"/>
            <person name="Lucas S."/>
            <person name="Han J."/>
            <person name="Lapidus A."/>
            <person name="Cheng J.-F."/>
            <person name="Goodwin L."/>
            <person name="Pitluck S."/>
            <person name="Peters L."/>
            <person name="Teshima H."/>
            <person name="Detter J.C."/>
            <person name="Han C."/>
            <person name="Tapia R."/>
            <person name="Land M."/>
            <person name="Hauser L."/>
            <person name="Kyrpides N."/>
            <person name="Ivanova N."/>
            <person name="Pagani I."/>
            <person name="Kitzmiller T."/>
            <person name="Lynd L."/>
            <person name="Izquierdo J."/>
            <person name="Woyke T."/>
        </authorList>
    </citation>
    <scope>NUCLEOTIDE SEQUENCE [LARGE SCALE GENOMIC DNA]</scope>
    <source>
        <strain evidence="8">DSM 19732 / NBRC 101661 / EBR45</strain>
    </source>
</reference>
<dbReference type="PRINTS" id="PR00260">
    <property type="entry name" value="CHEMTRNSDUCR"/>
</dbReference>
<dbReference type="CDD" id="cd11386">
    <property type="entry name" value="MCP_signal"/>
    <property type="match status" value="1"/>
</dbReference>
<evidence type="ECO:0000256" key="3">
    <source>
        <dbReference type="PROSITE-ProRule" id="PRU00284"/>
    </source>
</evidence>
<dbReference type="KEGG" id="ccl:Clocl_3398"/>
<dbReference type="GO" id="GO:0005886">
    <property type="term" value="C:plasma membrane"/>
    <property type="evidence" value="ECO:0007669"/>
    <property type="project" value="TreeGrafter"/>
</dbReference>
<dbReference type="FunFam" id="1.10.287.950:FF:000001">
    <property type="entry name" value="Methyl-accepting chemotaxis sensory transducer"/>
    <property type="match status" value="1"/>
</dbReference>
<keyword evidence="4" id="KW-1133">Transmembrane helix</keyword>
<feature type="transmembrane region" description="Helical" evidence="4">
    <location>
        <begin position="7"/>
        <end position="28"/>
    </location>
</feature>
<feature type="domain" description="HAMP" evidence="6">
    <location>
        <begin position="311"/>
        <end position="366"/>
    </location>
</feature>
<dbReference type="GO" id="GO:0007165">
    <property type="term" value="P:signal transduction"/>
    <property type="evidence" value="ECO:0007669"/>
    <property type="project" value="UniProtKB-KW"/>
</dbReference>
<dbReference type="Proteomes" id="UP000005435">
    <property type="component" value="Chromosome"/>
</dbReference>
<dbReference type="OrthoDB" id="9814363at2"/>
<dbReference type="EMBL" id="CP003065">
    <property type="protein sequence ID" value="AEV69896.1"/>
    <property type="molecule type" value="Genomic_DNA"/>
</dbReference>
<dbReference type="Gene3D" id="6.10.340.10">
    <property type="match status" value="1"/>
</dbReference>
<evidence type="ECO:0000256" key="1">
    <source>
        <dbReference type="ARBA" id="ARBA00022500"/>
    </source>
</evidence>
<name>G8LXH8_ACECE</name>
<dbReference type="CDD" id="cd12914">
    <property type="entry name" value="PDC1_DGC_like"/>
    <property type="match status" value="1"/>
</dbReference>
<dbReference type="Gene3D" id="1.20.120.1530">
    <property type="match status" value="1"/>
</dbReference>
<dbReference type="InterPro" id="IPR029151">
    <property type="entry name" value="Sensor-like_sf"/>
</dbReference>
<dbReference type="PANTHER" id="PTHR43531">
    <property type="entry name" value="PROTEIN ICFG"/>
    <property type="match status" value="1"/>
</dbReference>
<dbReference type="Pfam" id="PF00015">
    <property type="entry name" value="MCPsignal"/>
    <property type="match status" value="1"/>
</dbReference>
<proteinExistence type="inferred from homology"/>
<dbReference type="eggNOG" id="COG0840">
    <property type="taxonomic scope" value="Bacteria"/>
</dbReference>
<accession>G8LXH8</accession>
<dbReference type="Pfam" id="PF00672">
    <property type="entry name" value="HAMP"/>
    <property type="match status" value="1"/>
</dbReference>
<dbReference type="SUPFAM" id="SSF58104">
    <property type="entry name" value="Methyl-accepting chemotaxis protein (MCP) signaling domain"/>
    <property type="match status" value="1"/>
</dbReference>
<evidence type="ECO:0000313" key="8">
    <source>
        <dbReference type="Proteomes" id="UP000005435"/>
    </source>
</evidence>
<keyword evidence="3" id="KW-0807">Transducer</keyword>
<dbReference type="PROSITE" id="PS50885">
    <property type="entry name" value="HAMP"/>
    <property type="match status" value="2"/>
</dbReference>
<dbReference type="CDD" id="cd12912">
    <property type="entry name" value="PDC2_MCP_like"/>
    <property type="match status" value="1"/>
</dbReference>
<reference evidence="7 8" key="2">
    <citation type="journal article" date="2012" name="Stand. Genomic Sci.">
        <title>Complete Genome Sequence of Clostridium clariflavum DSM 19732.</title>
        <authorList>
            <person name="Izquierdo J.A."/>
            <person name="Goodwin L."/>
            <person name="Davenport K.W."/>
            <person name="Teshima H."/>
            <person name="Bruce D."/>
            <person name="Detter C."/>
            <person name="Tapia R."/>
            <person name="Han S."/>
            <person name="Land M."/>
            <person name="Hauser L."/>
            <person name="Jeffries C.D."/>
            <person name="Han J."/>
            <person name="Pitluck S."/>
            <person name="Nolan M."/>
            <person name="Chen A."/>
            <person name="Huntemann M."/>
            <person name="Mavromatis K."/>
            <person name="Mikhailova N."/>
            <person name="Liolios K."/>
            <person name="Woyke T."/>
            <person name="Lynd L.R."/>
        </authorList>
    </citation>
    <scope>NUCLEOTIDE SEQUENCE [LARGE SCALE GENOMIC DNA]</scope>
    <source>
        <strain evidence="8">DSM 19732 / NBRC 101661 / EBR45</strain>
    </source>
</reference>
<evidence type="ECO:0000313" key="7">
    <source>
        <dbReference type="EMBL" id="AEV69896.1"/>
    </source>
</evidence>
<dbReference type="Pfam" id="PF18947">
    <property type="entry name" value="HAMP_2"/>
    <property type="match status" value="1"/>
</dbReference>
<dbReference type="SMART" id="SM00283">
    <property type="entry name" value="MA"/>
    <property type="match status" value="1"/>
</dbReference>
<dbReference type="AlphaFoldDB" id="G8LXH8"/>
<keyword evidence="1" id="KW-0145">Chemotaxis</keyword>
<dbReference type="RefSeq" id="WP_014256426.1">
    <property type="nucleotide sequence ID" value="NC_016627.1"/>
</dbReference>
<dbReference type="GO" id="GO:0004888">
    <property type="term" value="F:transmembrane signaling receptor activity"/>
    <property type="evidence" value="ECO:0007669"/>
    <property type="project" value="InterPro"/>
</dbReference>
<sequence length="851" mass="92242" precursor="true">MKIQFKLTLFVIALIFFSVITVNVFAYLQTNSIFIRQTEMAAISAVEDEREALSEIITREQVDTESLAKNETVLKILSGNYNDNDVKNISQWMADYIKDNPKMDNIFIADAKAKIIASSEPSMVGSSLGDLEYAKKVLSSGVAEISEILVSELTGKPIVVFSQPVVNQDDDKAIGFVGSSVYIENMVSDIIDSKINNAESSNTFIIDKKGNYVWSNDVSKIGKPNEIKLFSNMVANLQKGEIQESSGINYTSEKKKMTGACTVLDKTGWILVLAAEKSEVLAPLKKMWTLIGLIEFIAMLLLSAIGFFFLKRIAQPIAYMAEKLEQLSNGDLALDIPSEYLNYKDEIGQLSKAVKDIVSNMQDKANAAERLAKGDLNVDIKLSSDNDVLSRNMLSVSNSIKELIYEVKTITDASVAGDLDVRGCSDKFEGDYKEIIEGINIALDSMIQPIKEATEVMAEVSEGNLDVKVNGDYKGQHAILKNALNSTIAALSGYVDEITRVLTEISGGNFDVYTNDNYKGEFAKIKYSLDNIINTFNDVLYEINAVAQQVAIGAKQISDSSQVLSQGSTEQASTIEQLSASMEQIAEQTKSNAENAEQAFAVAATVKEGAICGNNQMTEMLNAINEINSASNNISKIIKVIEDIAFQTNILALNAAVEAARAGQHGKGFAVVADEVRNLAARSASAAQETTALIESSIMKTEDGLKIAKDTADALNDIVVGISEAANIVNKIATATSEQASAIVQINTGVAQVSQVVQNNSANAQEGAAASEEMASQAEMLKDLVGRFKIRNRSTDDMCNNTIQGVDSEILKQVEESLQTGSGRKKGKVKSKTAKINEPSIILSENEFGKY</sequence>
<feature type="transmembrane region" description="Helical" evidence="4">
    <location>
        <begin position="287"/>
        <end position="310"/>
    </location>
</feature>
<protein>
    <submittedName>
        <fullName evidence="7">Methyl-accepting chemotaxis protein</fullName>
    </submittedName>
</protein>
<dbReference type="Gene3D" id="3.30.450.20">
    <property type="entry name" value="PAS domain"/>
    <property type="match status" value="1"/>
</dbReference>
<dbReference type="PANTHER" id="PTHR43531:SF11">
    <property type="entry name" value="METHYL-ACCEPTING CHEMOTAXIS PROTEIN 3"/>
    <property type="match status" value="1"/>
</dbReference>
<organism evidence="7 8">
    <name type="scientific">Acetivibrio clariflavus (strain DSM 19732 / NBRC 101661 / EBR45)</name>
    <name type="common">Clostridium clariflavum</name>
    <dbReference type="NCBI Taxonomy" id="720554"/>
    <lineage>
        <taxon>Bacteria</taxon>
        <taxon>Bacillati</taxon>
        <taxon>Bacillota</taxon>
        <taxon>Clostridia</taxon>
        <taxon>Eubacteriales</taxon>
        <taxon>Oscillospiraceae</taxon>
        <taxon>Acetivibrio</taxon>
    </lineage>
</organism>
<comment type="similarity">
    <text evidence="2">Belongs to the methyl-accepting chemotaxis (MCP) protein family.</text>
</comment>
<dbReference type="CDD" id="cd06225">
    <property type="entry name" value="HAMP"/>
    <property type="match status" value="1"/>
</dbReference>
<dbReference type="HOGENOM" id="CLU_000445_107_12_9"/>
<dbReference type="GO" id="GO:0006935">
    <property type="term" value="P:chemotaxis"/>
    <property type="evidence" value="ECO:0007669"/>
    <property type="project" value="UniProtKB-KW"/>
</dbReference>
<feature type="domain" description="HAMP" evidence="6">
    <location>
        <begin position="444"/>
        <end position="496"/>
    </location>
</feature>
<dbReference type="SUPFAM" id="SSF103190">
    <property type="entry name" value="Sensory domain-like"/>
    <property type="match status" value="1"/>
</dbReference>
<dbReference type="InterPro" id="IPR004089">
    <property type="entry name" value="MCPsignal_dom"/>
</dbReference>
<evidence type="ECO:0000259" key="5">
    <source>
        <dbReference type="PROSITE" id="PS50111"/>
    </source>
</evidence>
<dbReference type="InterPro" id="IPR051310">
    <property type="entry name" value="MCP_chemotaxis"/>
</dbReference>